<name>A0ABP0K2W9_9DINO</name>
<organism evidence="2 3">
    <name type="scientific">Durusdinium trenchii</name>
    <dbReference type="NCBI Taxonomy" id="1381693"/>
    <lineage>
        <taxon>Eukaryota</taxon>
        <taxon>Sar</taxon>
        <taxon>Alveolata</taxon>
        <taxon>Dinophyceae</taxon>
        <taxon>Suessiales</taxon>
        <taxon>Symbiodiniaceae</taxon>
        <taxon>Durusdinium</taxon>
    </lineage>
</organism>
<evidence type="ECO:0000313" key="3">
    <source>
        <dbReference type="Proteomes" id="UP001642484"/>
    </source>
</evidence>
<feature type="non-terminal residue" evidence="2">
    <location>
        <position position="127"/>
    </location>
</feature>
<comment type="caution">
    <text evidence="2">The sequence shown here is derived from an EMBL/GenBank/DDBJ whole genome shotgun (WGS) entry which is preliminary data.</text>
</comment>
<dbReference type="Proteomes" id="UP001642484">
    <property type="component" value="Unassembled WGS sequence"/>
</dbReference>
<evidence type="ECO:0000259" key="1">
    <source>
        <dbReference type="PROSITE" id="PS50222"/>
    </source>
</evidence>
<dbReference type="InterPro" id="IPR011992">
    <property type="entry name" value="EF-hand-dom_pair"/>
</dbReference>
<sequence>MQEKNDKLIDDIRTLFGEMDKRGTGKLTYEEYMEAVGGNEVIQTKFVTLGIEDDADELWNLIDMGNGEIAVSQFAAGANRTREPKPSRWCATDRVTCLRIISEETKAKDVFTINRRVGNAERSLDHS</sequence>
<dbReference type="InterPro" id="IPR002048">
    <property type="entry name" value="EF_hand_dom"/>
</dbReference>
<reference evidence="2 3" key="1">
    <citation type="submission" date="2024-02" db="EMBL/GenBank/DDBJ databases">
        <authorList>
            <person name="Chen Y."/>
            <person name="Shah S."/>
            <person name="Dougan E. K."/>
            <person name="Thang M."/>
            <person name="Chan C."/>
        </authorList>
    </citation>
    <scope>NUCLEOTIDE SEQUENCE [LARGE SCALE GENOMIC DNA]</scope>
</reference>
<keyword evidence="3" id="KW-1185">Reference proteome</keyword>
<gene>
    <name evidence="2" type="ORF">CCMP2556_LOCUS14332</name>
</gene>
<dbReference type="Gene3D" id="1.10.238.10">
    <property type="entry name" value="EF-hand"/>
    <property type="match status" value="1"/>
</dbReference>
<evidence type="ECO:0000313" key="2">
    <source>
        <dbReference type="EMBL" id="CAK9021117.1"/>
    </source>
</evidence>
<dbReference type="EMBL" id="CAXAMN010007316">
    <property type="protein sequence ID" value="CAK9021117.1"/>
    <property type="molecule type" value="Genomic_DNA"/>
</dbReference>
<feature type="domain" description="EF-hand" evidence="1">
    <location>
        <begin position="7"/>
        <end position="42"/>
    </location>
</feature>
<dbReference type="SUPFAM" id="SSF47473">
    <property type="entry name" value="EF-hand"/>
    <property type="match status" value="1"/>
</dbReference>
<accession>A0ABP0K2W9</accession>
<proteinExistence type="predicted"/>
<dbReference type="PROSITE" id="PS50222">
    <property type="entry name" value="EF_HAND_2"/>
    <property type="match status" value="1"/>
</dbReference>
<protein>
    <recommendedName>
        <fullName evidence="1">EF-hand domain-containing protein</fullName>
    </recommendedName>
</protein>